<feature type="transmembrane region" description="Helical" evidence="1">
    <location>
        <begin position="223"/>
        <end position="243"/>
    </location>
</feature>
<feature type="transmembrane region" description="Helical" evidence="1">
    <location>
        <begin position="154"/>
        <end position="171"/>
    </location>
</feature>
<keyword evidence="3" id="KW-1185">Reference proteome</keyword>
<sequence>MFTYLKFLYQPFYLKLLAVALVIFSARLWLIHNFGSSIPFWDQWDMQASGLFLPWLDGTLKWDDLFAAHNEHRVFVTRLLSLSLLILNEIQWNPLLEMIVNALLSTTIAIILIAVLKNKLEPTIQNWLLLSIILLWSLPYGWESILGGSHHFPYYLMILFSVISAWGLLLHDNFSWKWWLGAICALAAYFNLASGFFMSVVIIILKLYLIAIDKGNRRSHLPTLLIGALITMIAVMLLVKVPGHAVLKAHSVTDFLLTFGKSLAWPWVTYPWLSLILYLPFLALVLRIVWLRRYPSPAEIFVLALGGWVTLQAASMGYARGAGGSSPTSRYMDILAFGVVVNLFAFYFITQPWYNLTCWIKPAFHVFACFWQVLVVIGLGGLTVVGSWPAIQQKQFQGMEQLKNTREFIRTGQISALQKPFLHIPYPDPNRLAYLLANPKLRRILPHTLTVPSLLQSEQQNSSFIADGFYPTTGKYQNEITLGSYNSLGDHAIGRFESTSLQYQHSFLEIPVAGYLGEKDLTLQLVVEGQANPIIVTPPRLAKESWISCYVRTPNRPFKLVAIDNNPNSWFAFAMPRSLGWLSFISIQILEQARTLLILSLFLLGMIFCLPISITQLSRD</sequence>
<evidence type="ECO:0000313" key="3">
    <source>
        <dbReference type="Proteomes" id="UP000031623"/>
    </source>
</evidence>
<feature type="transmembrane region" description="Helical" evidence="1">
    <location>
        <begin position="123"/>
        <end position="142"/>
    </location>
</feature>
<dbReference type="EMBL" id="AP014633">
    <property type="protein sequence ID" value="BAP54665.1"/>
    <property type="molecule type" value="Genomic_DNA"/>
</dbReference>
<feature type="transmembrane region" description="Helical" evidence="1">
    <location>
        <begin position="98"/>
        <end position="116"/>
    </location>
</feature>
<dbReference type="HOGENOM" id="CLU_030341_0_0_6"/>
<feature type="transmembrane region" description="Helical" evidence="1">
    <location>
        <begin position="300"/>
        <end position="319"/>
    </location>
</feature>
<gene>
    <name evidence="2" type="ORF">THII_0368</name>
</gene>
<proteinExistence type="predicted"/>
<dbReference type="Proteomes" id="UP000031623">
    <property type="component" value="Chromosome"/>
</dbReference>
<feature type="transmembrane region" description="Helical" evidence="1">
    <location>
        <begin position="331"/>
        <end position="350"/>
    </location>
</feature>
<dbReference type="STRING" id="40754.THII_0368"/>
<keyword evidence="1" id="KW-0472">Membrane</keyword>
<evidence type="ECO:0000313" key="2">
    <source>
        <dbReference type="EMBL" id="BAP54665.1"/>
    </source>
</evidence>
<evidence type="ECO:0008006" key="4">
    <source>
        <dbReference type="Google" id="ProtNLM"/>
    </source>
</evidence>
<feature type="transmembrane region" description="Helical" evidence="1">
    <location>
        <begin position="596"/>
        <end position="614"/>
    </location>
</feature>
<accession>A0A090AIK6</accession>
<evidence type="ECO:0000256" key="1">
    <source>
        <dbReference type="SAM" id="Phobius"/>
    </source>
</evidence>
<feature type="transmembrane region" description="Helical" evidence="1">
    <location>
        <begin position="178"/>
        <end position="211"/>
    </location>
</feature>
<feature type="transmembrane region" description="Helical" evidence="1">
    <location>
        <begin position="264"/>
        <end position="288"/>
    </location>
</feature>
<reference evidence="2 3" key="1">
    <citation type="journal article" date="2014" name="ISME J.">
        <title>Ecophysiology of Thioploca ingrica as revealed by the complete genome sequence supplemented with proteomic evidence.</title>
        <authorList>
            <person name="Kojima H."/>
            <person name="Ogura Y."/>
            <person name="Yamamoto N."/>
            <person name="Togashi T."/>
            <person name="Mori H."/>
            <person name="Watanabe T."/>
            <person name="Nemoto F."/>
            <person name="Kurokawa K."/>
            <person name="Hayashi T."/>
            <person name="Fukui M."/>
        </authorList>
    </citation>
    <scope>NUCLEOTIDE SEQUENCE [LARGE SCALE GENOMIC DNA]</scope>
</reference>
<name>A0A090AIK6_9GAMM</name>
<feature type="transmembrane region" description="Helical" evidence="1">
    <location>
        <begin position="12"/>
        <end position="31"/>
    </location>
</feature>
<organism evidence="2 3">
    <name type="scientific">Thioploca ingrica</name>
    <dbReference type="NCBI Taxonomy" id="40754"/>
    <lineage>
        <taxon>Bacteria</taxon>
        <taxon>Pseudomonadati</taxon>
        <taxon>Pseudomonadota</taxon>
        <taxon>Gammaproteobacteria</taxon>
        <taxon>Thiotrichales</taxon>
        <taxon>Thiotrichaceae</taxon>
        <taxon>Thioploca</taxon>
    </lineage>
</organism>
<dbReference type="KEGG" id="tig:THII_0368"/>
<keyword evidence="1" id="KW-0812">Transmembrane</keyword>
<protein>
    <recommendedName>
        <fullName evidence="4">Transmembrane protein</fullName>
    </recommendedName>
</protein>
<dbReference type="OrthoDB" id="177982at2"/>
<keyword evidence="1" id="KW-1133">Transmembrane helix</keyword>
<dbReference type="AlphaFoldDB" id="A0A090AIK6"/>
<feature type="transmembrane region" description="Helical" evidence="1">
    <location>
        <begin position="370"/>
        <end position="391"/>
    </location>
</feature>